<feature type="transmembrane region" description="Helical" evidence="1">
    <location>
        <begin position="27"/>
        <end position="43"/>
    </location>
</feature>
<organism evidence="2 3">
    <name type="scientific">Amnibacterium setariae</name>
    <dbReference type="NCBI Taxonomy" id="2306585"/>
    <lineage>
        <taxon>Bacteria</taxon>
        <taxon>Bacillati</taxon>
        <taxon>Actinomycetota</taxon>
        <taxon>Actinomycetes</taxon>
        <taxon>Micrococcales</taxon>
        <taxon>Microbacteriaceae</taxon>
        <taxon>Amnibacterium</taxon>
    </lineage>
</organism>
<name>A0A3A1TXB0_9MICO</name>
<keyword evidence="1" id="KW-0472">Membrane</keyword>
<keyword evidence="3" id="KW-1185">Reference proteome</keyword>
<comment type="caution">
    <text evidence="2">The sequence shown here is derived from an EMBL/GenBank/DDBJ whole genome shotgun (WGS) entry which is preliminary data.</text>
</comment>
<dbReference type="Proteomes" id="UP000265742">
    <property type="component" value="Unassembled WGS sequence"/>
</dbReference>
<dbReference type="OrthoDB" id="5149460at2"/>
<proteinExistence type="predicted"/>
<reference evidence="3" key="1">
    <citation type="submission" date="2018-09" db="EMBL/GenBank/DDBJ databases">
        <authorList>
            <person name="Kim I."/>
        </authorList>
    </citation>
    <scope>NUCLEOTIDE SEQUENCE [LARGE SCALE GENOMIC DNA]</scope>
    <source>
        <strain evidence="3">DD4a</strain>
    </source>
</reference>
<gene>
    <name evidence="2" type="ORF">D1781_12130</name>
</gene>
<evidence type="ECO:0000313" key="2">
    <source>
        <dbReference type="EMBL" id="RIX28211.1"/>
    </source>
</evidence>
<evidence type="ECO:0000313" key="3">
    <source>
        <dbReference type="Proteomes" id="UP000265742"/>
    </source>
</evidence>
<dbReference type="EMBL" id="QXTG01000002">
    <property type="protein sequence ID" value="RIX28211.1"/>
    <property type="molecule type" value="Genomic_DNA"/>
</dbReference>
<keyword evidence="1" id="KW-1133">Transmembrane helix</keyword>
<keyword evidence="1" id="KW-0812">Transmembrane</keyword>
<evidence type="ECO:0000256" key="1">
    <source>
        <dbReference type="SAM" id="Phobius"/>
    </source>
</evidence>
<sequence length="63" mass="6439">MSVVASAVLAAVYEEQALPVPSVVFPIVAIGVFALLAAVTWSYRDAGNRVQGKAGSGSPQGHK</sequence>
<accession>A0A3A1TXB0</accession>
<protein>
    <submittedName>
        <fullName evidence="2">Uncharacterized protein</fullName>
    </submittedName>
</protein>
<dbReference type="RefSeq" id="WP_119482522.1">
    <property type="nucleotide sequence ID" value="NZ_QXTG01000002.1"/>
</dbReference>
<dbReference type="AlphaFoldDB" id="A0A3A1TXB0"/>